<dbReference type="EMBL" id="JARKHS020002765">
    <property type="protein sequence ID" value="KAK8786416.1"/>
    <property type="molecule type" value="Genomic_DNA"/>
</dbReference>
<protein>
    <submittedName>
        <fullName evidence="1">Uncharacterized protein</fullName>
    </submittedName>
</protein>
<dbReference type="AlphaFoldDB" id="A0AAQ4FHJ3"/>
<evidence type="ECO:0000313" key="1">
    <source>
        <dbReference type="EMBL" id="KAK8786416.1"/>
    </source>
</evidence>
<organism evidence="1 2">
    <name type="scientific">Amblyomma americanum</name>
    <name type="common">Lone star tick</name>
    <dbReference type="NCBI Taxonomy" id="6943"/>
    <lineage>
        <taxon>Eukaryota</taxon>
        <taxon>Metazoa</taxon>
        <taxon>Ecdysozoa</taxon>
        <taxon>Arthropoda</taxon>
        <taxon>Chelicerata</taxon>
        <taxon>Arachnida</taxon>
        <taxon>Acari</taxon>
        <taxon>Parasitiformes</taxon>
        <taxon>Ixodida</taxon>
        <taxon>Ixodoidea</taxon>
        <taxon>Ixodidae</taxon>
        <taxon>Amblyomminae</taxon>
        <taxon>Amblyomma</taxon>
    </lineage>
</organism>
<sequence>MLALQTPQRTGGVLPPLMWSREANASLVSERLTTRLLQVNLGLDMWRVTVMASGSGVHGGVLCLASLVCEEPDGTLRKVFQKVE</sequence>
<evidence type="ECO:0000313" key="2">
    <source>
        <dbReference type="Proteomes" id="UP001321473"/>
    </source>
</evidence>
<comment type="caution">
    <text evidence="1">The sequence shown here is derived from an EMBL/GenBank/DDBJ whole genome shotgun (WGS) entry which is preliminary data.</text>
</comment>
<reference evidence="1 2" key="1">
    <citation type="journal article" date="2023" name="Arcadia Sci">
        <title>De novo assembly of a long-read Amblyomma americanum tick genome.</title>
        <authorList>
            <person name="Chou S."/>
            <person name="Poskanzer K.E."/>
            <person name="Rollins M."/>
            <person name="Thuy-Boun P.S."/>
        </authorList>
    </citation>
    <scope>NUCLEOTIDE SEQUENCE [LARGE SCALE GENOMIC DNA]</scope>
    <source>
        <strain evidence="1">F_SG_1</strain>
        <tissue evidence="1">Salivary glands</tissue>
    </source>
</reference>
<proteinExistence type="predicted"/>
<name>A0AAQ4FHJ3_AMBAM</name>
<dbReference type="Proteomes" id="UP001321473">
    <property type="component" value="Unassembled WGS sequence"/>
</dbReference>
<keyword evidence="2" id="KW-1185">Reference proteome</keyword>
<accession>A0AAQ4FHJ3</accession>
<gene>
    <name evidence="1" type="ORF">V5799_023807</name>
</gene>